<keyword evidence="3 6" id="KW-0812">Transmembrane</keyword>
<protein>
    <submittedName>
        <fullName evidence="8">Drug/metabolite transporter (DMT) superfamily permease</fullName>
    </submittedName>
</protein>
<dbReference type="Proteomes" id="UP000028653">
    <property type="component" value="Unassembled WGS sequence"/>
</dbReference>
<dbReference type="EMBL" id="JMPI01000006">
    <property type="protein sequence ID" value="KFC84712.1"/>
    <property type="molecule type" value="Genomic_DNA"/>
</dbReference>
<proteinExistence type="predicted"/>
<dbReference type="GO" id="GO:0005886">
    <property type="term" value="C:plasma membrane"/>
    <property type="evidence" value="ECO:0007669"/>
    <property type="project" value="UniProtKB-SubCell"/>
</dbReference>
<keyword evidence="4 6" id="KW-1133">Transmembrane helix</keyword>
<keyword evidence="2" id="KW-1003">Cell membrane</keyword>
<evidence type="ECO:0000256" key="6">
    <source>
        <dbReference type="SAM" id="Phobius"/>
    </source>
</evidence>
<feature type="transmembrane region" description="Helical" evidence="6">
    <location>
        <begin position="14"/>
        <end position="34"/>
    </location>
</feature>
<dbReference type="AlphaFoldDB" id="A0A085GLW7"/>
<sequence>MHQAKVLFPTGHRLFRFCGFLFWFCLPLTLVIYGGQFINLSTVAIIFAAMPVAILLVSIVVLNAPTSLLQLAGASLALMSLLFFLQETFRDATSDSWKGALAVVVAVIMFACLYVQRKKRGSESQLNLN</sequence>
<keyword evidence="5 6" id="KW-0472">Membrane</keyword>
<evidence type="ECO:0000259" key="7">
    <source>
        <dbReference type="Pfam" id="PF00892"/>
    </source>
</evidence>
<evidence type="ECO:0000256" key="5">
    <source>
        <dbReference type="ARBA" id="ARBA00023136"/>
    </source>
</evidence>
<reference evidence="8 9" key="1">
    <citation type="submission" date="2014-05" db="EMBL/GenBank/DDBJ databases">
        <title>ATOL: Assembling a taxonomically balanced genome-scale reconstruction of the evolutionary history of the Enterobacteriaceae.</title>
        <authorList>
            <person name="Plunkett G.III."/>
            <person name="Neeno-Eckwall E.C."/>
            <person name="Glasner J.D."/>
            <person name="Perna N.T."/>
        </authorList>
    </citation>
    <scope>NUCLEOTIDE SEQUENCE [LARGE SCALE GENOMIC DNA]</scope>
    <source>
        <strain evidence="8 9">ATCC 33320</strain>
    </source>
</reference>
<comment type="caution">
    <text evidence="8">The sequence shown here is derived from an EMBL/GenBank/DDBJ whole genome shotgun (WGS) entry which is preliminary data.</text>
</comment>
<dbReference type="InterPro" id="IPR037185">
    <property type="entry name" value="EmrE-like"/>
</dbReference>
<feature type="transmembrane region" description="Helical" evidence="6">
    <location>
        <begin position="68"/>
        <end position="85"/>
    </location>
</feature>
<gene>
    <name evidence="8" type="ORF">GBAG_0242</name>
</gene>
<dbReference type="STRING" id="1006004.GBAG_0242"/>
<comment type="subcellular location">
    <subcellularLocation>
        <location evidence="1">Cell membrane</location>
        <topology evidence="1">Multi-pass membrane protein</topology>
    </subcellularLocation>
</comment>
<dbReference type="OrthoDB" id="20414at2"/>
<feature type="transmembrane region" description="Helical" evidence="6">
    <location>
        <begin position="97"/>
        <end position="115"/>
    </location>
</feature>
<dbReference type="SUPFAM" id="SSF103481">
    <property type="entry name" value="Multidrug resistance efflux transporter EmrE"/>
    <property type="match status" value="1"/>
</dbReference>
<feature type="transmembrane region" description="Helical" evidence="6">
    <location>
        <begin position="40"/>
        <end position="61"/>
    </location>
</feature>
<evidence type="ECO:0000256" key="2">
    <source>
        <dbReference type="ARBA" id="ARBA00022475"/>
    </source>
</evidence>
<dbReference type="RefSeq" id="WP_051873612.1">
    <property type="nucleotide sequence ID" value="NZ_JMPI01000006.1"/>
</dbReference>
<evidence type="ECO:0000313" key="8">
    <source>
        <dbReference type="EMBL" id="KFC84712.1"/>
    </source>
</evidence>
<accession>A0A085GLW7</accession>
<organism evidence="8 9">
    <name type="scientific">Buttiauxella agrestis ATCC 33320</name>
    <dbReference type="NCBI Taxonomy" id="1006004"/>
    <lineage>
        <taxon>Bacteria</taxon>
        <taxon>Pseudomonadati</taxon>
        <taxon>Pseudomonadota</taxon>
        <taxon>Gammaproteobacteria</taxon>
        <taxon>Enterobacterales</taxon>
        <taxon>Enterobacteriaceae</taxon>
        <taxon>Buttiauxella</taxon>
    </lineage>
</organism>
<feature type="domain" description="EamA" evidence="7">
    <location>
        <begin position="20"/>
        <end position="84"/>
    </location>
</feature>
<keyword evidence="9" id="KW-1185">Reference proteome</keyword>
<evidence type="ECO:0000256" key="3">
    <source>
        <dbReference type="ARBA" id="ARBA00022692"/>
    </source>
</evidence>
<evidence type="ECO:0000256" key="1">
    <source>
        <dbReference type="ARBA" id="ARBA00004651"/>
    </source>
</evidence>
<name>A0A085GLW7_9ENTR</name>
<dbReference type="eggNOG" id="COG0697">
    <property type="taxonomic scope" value="Bacteria"/>
</dbReference>
<evidence type="ECO:0000313" key="9">
    <source>
        <dbReference type="Proteomes" id="UP000028653"/>
    </source>
</evidence>
<dbReference type="InterPro" id="IPR000620">
    <property type="entry name" value="EamA_dom"/>
</dbReference>
<evidence type="ECO:0000256" key="4">
    <source>
        <dbReference type="ARBA" id="ARBA00022989"/>
    </source>
</evidence>
<dbReference type="Pfam" id="PF00892">
    <property type="entry name" value="EamA"/>
    <property type="match status" value="1"/>
</dbReference>